<dbReference type="EMBL" id="JACCFH010000001">
    <property type="protein sequence ID" value="NYG31555.1"/>
    <property type="molecule type" value="Genomic_DNA"/>
</dbReference>
<dbReference type="RefSeq" id="WP_179632538.1">
    <property type="nucleotide sequence ID" value="NZ_JACCFH010000001.1"/>
</dbReference>
<organism evidence="2 3">
    <name type="scientific">Sphaerotilus montanus</name>
    <dbReference type="NCBI Taxonomy" id="522889"/>
    <lineage>
        <taxon>Bacteria</taxon>
        <taxon>Pseudomonadati</taxon>
        <taxon>Pseudomonadota</taxon>
        <taxon>Betaproteobacteria</taxon>
        <taxon>Burkholderiales</taxon>
        <taxon>Sphaerotilaceae</taxon>
        <taxon>Sphaerotilus</taxon>
    </lineage>
</organism>
<protein>
    <submittedName>
        <fullName evidence="2">Acyl carrier protein</fullName>
    </submittedName>
</protein>
<dbReference type="Proteomes" id="UP000518288">
    <property type="component" value="Unassembled WGS sequence"/>
</dbReference>
<gene>
    <name evidence="2" type="ORF">BDD16_000541</name>
</gene>
<name>A0A7Y9QUD2_9BURK</name>
<proteinExistence type="predicted"/>
<dbReference type="InterPro" id="IPR036736">
    <property type="entry name" value="ACP-like_sf"/>
</dbReference>
<sequence>MSDPLPDDRRARADAVLALLRGIAPEIDPAAIDPARPLRRQVDLDSMNWLDLMVALQQRFGVRIPESAYPRLVTLNDVLDALQER</sequence>
<dbReference type="PROSITE" id="PS50075">
    <property type="entry name" value="CARRIER"/>
    <property type="match status" value="1"/>
</dbReference>
<dbReference type="InterPro" id="IPR009081">
    <property type="entry name" value="PP-bd_ACP"/>
</dbReference>
<comment type="caution">
    <text evidence="2">The sequence shown here is derived from an EMBL/GenBank/DDBJ whole genome shotgun (WGS) entry which is preliminary data.</text>
</comment>
<dbReference type="SUPFAM" id="SSF47336">
    <property type="entry name" value="ACP-like"/>
    <property type="match status" value="1"/>
</dbReference>
<evidence type="ECO:0000313" key="2">
    <source>
        <dbReference type="EMBL" id="NYG31555.1"/>
    </source>
</evidence>
<dbReference type="Gene3D" id="1.10.1200.10">
    <property type="entry name" value="ACP-like"/>
    <property type="match status" value="1"/>
</dbReference>
<feature type="domain" description="Carrier" evidence="1">
    <location>
        <begin position="7"/>
        <end position="85"/>
    </location>
</feature>
<evidence type="ECO:0000259" key="1">
    <source>
        <dbReference type="PROSITE" id="PS50075"/>
    </source>
</evidence>
<reference evidence="2 3" key="1">
    <citation type="submission" date="2020-07" db="EMBL/GenBank/DDBJ databases">
        <title>Genomic Encyclopedia of Archaeal and Bacterial Type Strains, Phase II (KMG-II): from individual species to whole genera.</title>
        <authorList>
            <person name="Goeker M."/>
        </authorList>
    </citation>
    <scope>NUCLEOTIDE SEQUENCE [LARGE SCALE GENOMIC DNA]</scope>
    <source>
        <strain evidence="2 3">DSM 21226</strain>
    </source>
</reference>
<dbReference type="Pfam" id="PF00550">
    <property type="entry name" value="PP-binding"/>
    <property type="match status" value="1"/>
</dbReference>
<dbReference type="AlphaFoldDB" id="A0A7Y9QUD2"/>
<accession>A0A7Y9QUD2</accession>
<evidence type="ECO:0000313" key="3">
    <source>
        <dbReference type="Proteomes" id="UP000518288"/>
    </source>
</evidence>
<keyword evidence="3" id="KW-1185">Reference proteome</keyword>